<accession>A0A8S2G8Q2</accession>
<dbReference type="EMBL" id="CAJOBA010094215">
    <property type="protein sequence ID" value="CAF4496944.1"/>
    <property type="molecule type" value="Genomic_DNA"/>
</dbReference>
<comment type="caution">
    <text evidence="2">The sequence shown here is derived from an EMBL/GenBank/DDBJ whole genome shotgun (WGS) entry which is preliminary data.</text>
</comment>
<evidence type="ECO:0000256" key="1">
    <source>
        <dbReference type="SAM" id="SignalP"/>
    </source>
</evidence>
<evidence type="ECO:0000313" key="3">
    <source>
        <dbReference type="EMBL" id="CAF4496944.1"/>
    </source>
</evidence>
<feature type="signal peptide" evidence="1">
    <location>
        <begin position="1"/>
        <end position="19"/>
    </location>
</feature>
<dbReference type="Proteomes" id="UP000682733">
    <property type="component" value="Unassembled WGS sequence"/>
</dbReference>
<feature type="non-terminal residue" evidence="2">
    <location>
        <position position="1"/>
    </location>
</feature>
<protein>
    <submittedName>
        <fullName evidence="2">Uncharacterized protein</fullName>
    </submittedName>
</protein>
<feature type="chain" id="PRO_5036273557" evidence="1">
    <location>
        <begin position="20"/>
        <end position="41"/>
    </location>
</feature>
<evidence type="ECO:0000313" key="4">
    <source>
        <dbReference type="Proteomes" id="UP000677228"/>
    </source>
</evidence>
<reference evidence="2" key="1">
    <citation type="submission" date="2021-02" db="EMBL/GenBank/DDBJ databases">
        <authorList>
            <person name="Nowell W R."/>
        </authorList>
    </citation>
    <scope>NUCLEOTIDE SEQUENCE</scope>
</reference>
<gene>
    <name evidence="2" type="ORF">OVA965_LOCUS44790</name>
    <name evidence="3" type="ORF">TMI583_LOCUS47794</name>
</gene>
<dbReference type="AlphaFoldDB" id="A0A8S2G8Q2"/>
<proteinExistence type="predicted"/>
<keyword evidence="1" id="KW-0732">Signal</keyword>
<dbReference type="Proteomes" id="UP000677228">
    <property type="component" value="Unassembled WGS sequence"/>
</dbReference>
<name>A0A8S2G8Q2_9BILA</name>
<sequence>MQQGRMFLFMGLTMTLVQGGYVRRIPHGQEMAASIRVSNDV</sequence>
<evidence type="ECO:0000313" key="2">
    <source>
        <dbReference type="EMBL" id="CAF1650303.1"/>
    </source>
</evidence>
<organism evidence="2 4">
    <name type="scientific">Didymodactylos carnosus</name>
    <dbReference type="NCBI Taxonomy" id="1234261"/>
    <lineage>
        <taxon>Eukaryota</taxon>
        <taxon>Metazoa</taxon>
        <taxon>Spiralia</taxon>
        <taxon>Gnathifera</taxon>
        <taxon>Rotifera</taxon>
        <taxon>Eurotatoria</taxon>
        <taxon>Bdelloidea</taxon>
        <taxon>Philodinida</taxon>
        <taxon>Philodinidae</taxon>
        <taxon>Didymodactylos</taxon>
    </lineage>
</organism>
<dbReference type="EMBL" id="CAJNOK010065905">
    <property type="protein sequence ID" value="CAF1650303.1"/>
    <property type="molecule type" value="Genomic_DNA"/>
</dbReference>